<dbReference type="InterPro" id="IPR037523">
    <property type="entry name" value="VOC_core"/>
</dbReference>
<dbReference type="Pfam" id="PF00903">
    <property type="entry name" value="Glyoxalase"/>
    <property type="match status" value="1"/>
</dbReference>
<dbReference type="Gene3D" id="3.10.180.10">
    <property type="entry name" value="2,3-Dihydroxybiphenyl 1,2-Dioxygenase, domain 1"/>
    <property type="match status" value="2"/>
</dbReference>
<dbReference type="RefSeq" id="WP_343993838.1">
    <property type="nucleotide sequence ID" value="NZ_BAAALG010000008.1"/>
</dbReference>
<evidence type="ECO:0000313" key="4">
    <source>
        <dbReference type="Proteomes" id="UP001501581"/>
    </source>
</evidence>
<dbReference type="Proteomes" id="UP001501581">
    <property type="component" value="Unassembled WGS sequence"/>
</dbReference>
<evidence type="ECO:0000256" key="1">
    <source>
        <dbReference type="ARBA" id="ARBA00022723"/>
    </source>
</evidence>
<organism evidence="3 4">
    <name type="scientific">Nocardioides dubius</name>
    <dbReference type="NCBI Taxonomy" id="317019"/>
    <lineage>
        <taxon>Bacteria</taxon>
        <taxon>Bacillati</taxon>
        <taxon>Actinomycetota</taxon>
        <taxon>Actinomycetes</taxon>
        <taxon>Propionibacteriales</taxon>
        <taxon>Nocardioidaceae</taxon>
        <taxon>Nocardioides</taxon>
    </lineage>
</organism>
<feature type="domain" description="VOC" evidence="2">
    <location>
        <begin position="5"/>
        <end position="120"/>
    </location>
</feature>
<dbReference type="PROSITE" id="PS51819">
    <property type="entry name" value="VOC"/>
    <property type="match status" value="2"/>
</dbReference>
<dbReference type="CDD" id="cd07252">
    <property type="entry name" value="BphC1-RGP6_N_like"/>
    <property type="match status" value="1"/>
</dbReference>
<dbReference type="InterPro" id="IPR029068">
    <property type="entry name" value="Glyas_Bleomycin-R_OHBP_Dase"/>
</dbReference>
<dbReference type="InterPro" id="IPR004360">
    <property type="entry name" value="Glyas_Fos-R_dOase_dom"/>
</dbReference>
<name>A0ABP4EEE4_9ACTN</name>
<dbReference type="InterPro" id="IPR018146">
    <property type="entry name" value="Glyoxalase_1_CS"/>
</dbReference>
<reference evidence="4" key="1">
    <citation type="journal article" date="2019" name="Int. J. Syst. Evol. Microbiol.">
        <title>The Global Catalogue of Microorganisms (GCM) 10K type strain sequencing project: providing services to taxonomists for standard genome sequencing and annotation.</title>
        <authorList>
            <consortium name="The Broad Institute Genomics Platform"/>
            <consortium name="The Broad Institute Genome Sequencing Center for Infectious Disease"/>
            <person name="Wu L."/>
            <person name="Ma J."/>
        </authorList>
    </citation>
    <scope>NUCLEOTIDE SEQUENCE [LARGE SCALE GENOMIC DNA]</scope>
    <source>
        <strain evidence="4">JCM 13008</strain>
    </source>
</reference>
<dbReference type="PROSITE" id="PS00934">
    <property type="entry name" value="GLYOXALASE_I_1"/>
    <property type="match status" value="1"/>
</dbReference>
<protein>
    <submittedName>
        <fullName evidence="3">VOC family protein</fullName>
    </submittedName>
</protein>
<keyword evidence="1" id="KW-0479">Metal-binding</keyword>
<comment type="caution">
    <text evidence="3">The sequence shown here is derived from an EMBL/GenBank/DDBJ whole genome shotgun (WGS) entry which is preliminary data.</text>
</comment>
<feature type="domain" description="VOC" evidence="2">
    <location>
        <begin position="142"/>
        <end position="260"/>
    </location>
</feature>
<keyword evidence="4" id="KW-1185">Reference proteome</keyword>
<proteinExistence type="predicted"/>
<gene>
    <name evidence="3" type="ORF">GCM10009668_19570</name>
</gene>
<accession>A0ABP4EEE4</accession>
<sequence>MPILSLGYIRLDIADAGRWQPFMRDFLGLMEVDGSTPGALSYRIDEYPARFVLSPSDTPQLGAVGWEVLDRHDMAELAAKVEKYGIEVQTGTPEECRLRAVSGFVRFEDPSGNPNELFWGPVYDHQPVHTPKVSKFVTGDQGLGHVIFSVLDSEVAYDFYCGVLGFEERNVLDIPGLDGRYYFLGCNPRQHSLGLAPGAAPGLNHFMVEAATLDDVGLGLDRAHDMGVPMMQSLGRHTNDRMVSFYVYSPEGHHVELGFDGERVEGRQPVYGITEGAFWGHRFTPPPEA</sequence>
<evidence type="ECO:0000259" key="2">
    <source>
        <dbReference type="PROSITE" id="PS51819"/>
    </source>
</evidence>
<dbReference type="EMBL" id="BAAALG010000008">
    <property type="protein sequence ID" value="GAA1101422.1"/>
    <property type="molecule type" value="Genomic_DNA"/>
</dbReference>
<dbReference type="CDD" id="cd07237">
    <property type="entry name" value="BphC1-RGP6_C_like"/>
    <property type="match status" value="1"/>
</dbReference>
<dbReference type="SUPFAM" id="SSF54593">
    <property type="entry name" value="Glyoxalase/Bleomycin resistance protein/Dihydroxybiphenyl dioxygenase"/>
    <property type="match status" value="2"/>
</dbReference>
<dbReference type="Pfam" id="PF22632">
    <property type="entry name" value="BphC_D1"/>
    <property type="match status" value="1"/>
</dbReference>
<evidence type="ECO:0000313" key="3">
    <source>
        <dbReference type="EMBL" id="GAA1101422.1"/>
    </source>
</evidence>